<name>J9FNX3_9ZZZZ</name>
<proteinExistence type="predicted"/>
<evidence type="ECO:0000313" key="2">
    <source>
        <dbReference type="EMBL" id="EJW96158.1"/>
    </source>
</evidence>
<feature type="region of interest" description="Disordered" evidence="1">
    <location>
        <begin position="38"/>
        <end position="65"/>
    </location>
</feature>
<sequence length="109" mass="12332">MLRKMIKKGAMVLFAAALIGAGSLSTYASCEGTQEEIPIPTEMPVPTGLPEQVLPTPTPKPPEIKNGLKKRREILQVLRKREPPEKQMEKNKRQEIFFQTQWKCCGIQQ</sequence>
<evidence type="ECO:0000256" key="1">
    <source>
        <dbReference type="SAM" id="MobiDB-lite"/>
    </source>
</evidence>
<protein>
    <submittedName>
        <fullName evidence="2">Secreted protein</fullName>
    </submittedName>
</protein>
<comment type="caution">
    <text evidence="2">The sequence shown here is derived from an EMBL/GenBank/DDBJ whole genome shotgun (WGS) entry which is preliminary data.</text>
</comment>
<reference evidence="2" key="1">
    <citation type="journal article" date="2012" name="PLoS ONE">
        <title>Gene sets for utilization of primary and secondary nutrition supplies in the distal gut of endangered iberian lynx.</title>
        <authorList>
            <person name="Alcaide M."/>
            <person name="Messina E."/>
            <person name="Richter M."/>
            <person name="Bargiela R."/>
            <person name="Peplies J."/>
            <person name="Huws S.A."/>
            <person name="Newbold C.J."/>
            <person name="Golyshin P.N."/>
            <person name="Simon M.A."/>
            <person name="Lopez G."/>
            <person name="Yakimov M.M."/>
            <person name="Ferrer M."/>
        </authorList>
    </citation>
    <scope>NUCLEOTIDE SEQUENCE</scope>
</reference>
<gene>
    <name evidence="2" type="ORF">EVA_15733</name>
</gene>
<dbReference type="AlphaFoldDB" id="J9FNX3"/>
<organism evidence="2">
    <name type="scientific">gut metagenome</name>
    <dbReference type="NCBI Taxonomy" id="749906"/>
    <lineage>
        <taxon>unclassified sequences</taxon>
        <taxon>metagenomes</taxon>
        <taxon>organismal metagenomes</taxon>
    </lineage>
</organism>
<accession>J9FNX3</accession>
<dbReference type="EMBL" id="AMCI01005425">
    <property type="protein sequence ID" value="EJW96158.1"/>
    <property type="molecule type" value="Genomic_DNA"/>
</dbReference>